<dbReference type="EMBL" id="FRAC01000029">
    <property type="protein sequence ID" value="SHL30305.1"/>
    <property type="molecule type" value="Genomic_DNA"/>
</dbReference>
<dbReference type="PROSITE" id="PS51149">
    <property type="entry name" value="GLY_RADICAL_2"/>
    <property type="match status" value="1"/>
</dbReference>
<dbReference type="Proteomes" id="UP000184386">
    <property type="component" value="Unassembled WGS sequence"/>
</dbReference>
<dbReference type="AlphaFoldDB" id="A0A1M6ZJ05"/>
<sequence>MQQAFHIKRSCYFGERVSCRRYGNSTAATGAGMYYVKDKEIEKSPRIPKLIDNLYASMPEIEADRAYLITESYKSTEGEPIIRRRAKAFYHILKNIPITIRPLELIAGSASKAPRGCQVFPEFSYQWLLDEFETVEKRSADPFYISEKTKEVLKEVYPYWKGKTTSELATSYMTPETKLAMEHNVFTPGNYFYNGVGHVTVAYEKVLEKGYEGIKEEAVKALSALKVSDMDYGRRSEFLKAVILSCEAACLYAERYAKLAMEEAASCKDAARKEELLLISRNCSRVPRYGASSFYEACQSFWFVQLLLQVESSGHSISPGRFDQYMYPYYEKDMREGRITAESAQELIDCIWVKLNDLNKVRDAGSAEGFAGYSLFQNLIAGGQSREGMDVTNDLSFMSIEASMHVMLPQPSLSVRVWNKTPHEFLVKAAKLTRTGIGLPAYYNDEVIIPSLVNRGLTLADAREYNIIGCVEPQKAGKTEGWHDAAFFNMLRPLEFAFRNGKDGGVQIGPATGEVEEMTSFEELFEAYRQQMNYMIELLVNADNSIDLAHAERCPLPFLSSMVEDCIGRGKSVQEGGAVYNFTGPQGFGIANMTDSLIAVKKLVFEEKKLTLSEYKKALDSNFGKDLSIERAEETVREVIRELLKQGVKVGEKEVKEVLSLSLSSGMSPKEQKKYDDLLELINELPKYGNDIEEVDLFAREIAYTYTKPLENYKNPRGGSYQAGLYPVSANVPLGAQTGATPDGRLKGSPIADGVSPASGRDTNGPTAAANSVAKLDHFIASNGTLFNQKFHPSALSGVKGLDNFISLIRAYFDQKGSHMQFNVVSRETLMDAQKHPENYKSLVVRVAGYSALFTTLSRSLQDDIIARTEQGFAG</sequence>
<evidence type="ECO:0000313" key="7">
    <source>
        <dbReference type="EMBL" id="SHL30305.1"/>
    </source>
</evidence>
<dbReference type="PANTHER" id="PTHR43641:SF2">
    <property type="entry name" value="DEHYDRATASE YBIW-RELATED"/>
    <property type="match status" value="1"/>
</dbReference>
<evidence type="ECO:0000256" key="2">
    <source>
        <dbReference type="ARBA" id="ARBA00023239"/>
    </source>
</evidence>
<evidence type="ECO:0000259" key="6">
    <source>
        <dbReference type="PROSITE" id="PS51554"/>
    </source>
</evidence>
<dbReference type="SUPFAM" id="SSF51998">
    <property type="entry name" value="PFL-like glycyl radical enzymes"/>
    <property type="match status" value="1"/>
</dbReference>
<protein>
    <submittedName>
        <fullName evidence="7">Glycerol dehydratase, cobalamin-independent, large subunit</fullName>
    </submittedName>
</protein>
<dbReference type="InterPro" id="IPR001150">
    <property type="entry name" value="Gly_radical"/>
</dbReference>
<feature type="domain" description="Glycine radical" evidence="5">
    <location>
        <begin position="753"/>
        <end position="874"/>
    </location>
</feature>
<gene>
    <name evidence="7" type="ORF">SAMN02745136_04586</name>
</gene>
<keyword evidence="8" id="KW-1185">Reference proteome</keyword>
<dbReference type="InterPro" id="IPR051215">
    <property type="entry name" value="GRE"/>
</dbReference>
<organism evidence="7 8">
    <name type="scientific">Anaerocolumna jejuensis DSM 15929</name>
    <dbReference type="NCBI Taxonomy" id="1121322"/>
    <lineage>
        <taxon>Bacteria</taxon>
        <taxon>Bacillati</taxon>
        <taxon>Bacillota</taxon>
        <taxon>Clostridia</taxon>
        <taxon>Lachnospirales</taxon>
        <taxon>Lachnospiraceae</taxon>
        <taxon>Anaerocolumna</taxon>
    </lineage>
</organism>
<name>A0A1M6ZJ05_9FIRM</name>
<accession>A0A1M6ZJ05</accession>
<evidence type="ECO:0000256" key="1">
    <source>
        <dbReference type="ARBA" id="ARBA00022818"/>
    </source>
</evidence>
<dbReference type="PANTHER" id="PTHR43641">
    <property type="entry name" value="FORMATE ACETYLTRANSFERASE 3-RELATED"/>
    <property type="match status" value="1"/>
</dbReference>
<dbReference type="GO" id="GO:0005829">
    <property type="term" value="C:cytosol"/>
    <property type="evidence" value="ECO:0007669"/>
    <property type="project" value="TreeGrafter"/>
</dbReference>
<evidence type="ECO:0000259" key="5">
    <source>
        <dbReference type="PROSITE" id="PS51149"/>
    </source>
</evidence>
<dbReference type="PROSITE" id="PS51554">
    <property type="entry name" value="PFL"/>
    <property type="match status" value="1"/>
</dbReference>
<evidence type="ECO:0000313" key="8">
    <source>
        <dbReference type="Proteomes" id="UP000184386"/>
    </source>
</evidence>
<dbReference type="InterPro" id="IPR004184">
    <property type="entry name" value="PFL_dom"/>
</dbReference>
<dbReference type="GO" id="GO:0016829">
    <property type="term" value="F:lyase activity"/>
    <property type="evidence" value="ECO:0007669"/>
    <property type="project" value="UniProtKB-KW"/>
</dbReference>
<dbReference type="STRING" id="1121322.SAMN02745136_04586"/>
<evidence type="ECO:0000256" key="3">
    <source>
        <dbReference type="PROSITE-ProRule" id="PRU00493"/>
    </source>
</evidence>
<dbReference type="CDD" id="cd01677">
    <property type="entry name" value="PFL2_DhaB_BssA"/>
    <property type="match status" value="1"/>
</dbReference>
<keyword evidence="1 3" id="KW-0556">Organic radical</keyword>
<feature type="region of interest" description="Disordered" evidence="4">
    <location>
        <begin position="738"/>
        <end position="767"/>
    </location>
</feature>
<evidence type="ECO:0000256" key="4">
    <source>
        <dbReference type="SAM" id="MobiDB-lite"/>
    </source>
</evidence>
<dbReference type="InterPro" id="IPR019777">
    <property type="entry name" value="Form_AcTrfase_GR_CS"/>
</dbReference>
<dbReference type="Pfam" id="PF02901">
    <property type="entry name" value="PFL-like"/>
    <property type="match status" value="1"/>
</dbReference>
<dbReference type="PROSITE" id="PS00850">
    <property type="entry name" value="GLY_RADICAL_1"/>
    <property type="match status" value="1"/>
</dbReference>
<feature type="modified residue" description="Glycine radical" evidence="3">
    <location>
        <position position="849"/>
    </location>
</feature>
<proteinExistence type="predicted"/>
<dbReference type="Pfam" id="PF01228">
    <property type="entry name" value="Gly_radical"/>
    <property type="match status" value="1"/>
</dbReference>
<dbReference type="Gene3D" id="3.20.70.20">
    <property type="match status" value="1"/>
</dbReference>
<reference evidence="7 8" key="1">
    <citation type="submission" date="2016-11" db="EMBL/GenBank/DDBJ databases">
        <authorList>
            <person name="Jaros S."/>
            <person name="Januszkiewicz K."/>
            <person name="Wedrychowicz H."/>
        </authorList>
    </citation>
    <scope>NUCLEOTIDE SEQUENCE [LARGE SCALE GENOMIC DNA]</scope>
    <source>
        <strain evidence="7 8">DSM 15929</strain>
    </source>
</reference>
<keyword evidence="2" id="KW-0456">Lyase</keyword>
<feature type="domain" description="PFL" evidence="6">
    <location>
        <begin position="45"/>
        <end position="746"/>
    </location>
</feature>